<dbReference type="SUPFAM" id="SSF55120">
    <property type="entry name" value="Pseudouridine synthase"/>
    <property type="match status" value="1"/>
</dbReference>
<sequence length="304" mass="34169">MDEYTLCVTSDKADQRLDTFLAESFEQWTRSHIQNLIKNGNITVNGQHIKSGYKLKDGDIIKVEVPELRPIDIQPEDIPLNILYEDEDIIVINKPQGMVVHPAAGNYSATLVNALLAHCKDLSGINGEIRPGIVHRIDKDTSGVLVVAKNDMAHVALAQQIKEKTAIRKYVALLEGDIKEDTGVINAPIARHPTDRKKMAVVSGGRSAVTHFKVLERFGRYTLIEARLETGRTHQIRVHMAYIGHPVVGDPVYGYRKQAFALKGQLLHAQYLGFVHPRTGRYMEFCAPLPDYFVDIIDKLRQMQ</sequence>
<keyword evidence="4 7" id="KW-0413">Isomerase</keyword>
<dbReference type="KEGG" id="mas:Mahau_1031"/>
<name>F4A2P9_MAHA5</name>
<dbReference type="Proteomes" id="UP000008457">
    <property type="component" value="Chromosome"/>
</dbReference>
<dbReference type="GO" id="GO:0120159">
    <property type="term" value="F:rRNA pseudouridine synthase activity"/>
    <property type="evidence" value="ECO:0007669"/>
    <property type="project" value="UniProtKB-ARBA"/>
</dbReference>
<comment type="similarity">
    <text evidence="2 7">Belongs to the pseudouridine synthase RluA family.</text>
</comment>
<dbReference type="eggNOG" id="COG0564">
    <property type="taxonomic scope" value="Bacteria"/>
</dbReference>
<dbReference type="Gene3D" id="3.30.2350.10">
    <property type="entry name" value="Pseudouridine synthase"/>
    <property type="match status" value="1"/>
</dbReference>
<dbReference type="Gene3D" id="3.10.290.10">
    <property type="entry name" value="RNA-binding S4 domain"/>
    <property type="match status" value="1"/>
</dbReference>
<dbReference type="InterPro" id="IPR020103">
    <property type="entry name" value="PsdUridine_synth_cat_dom_sf"/>
</dbReference>
<dbReference type="OrthoDB" id="9807829at2"/>
<evidence type="ECO:0000256" key="1">
    <source>
        <dbReference type="ARBA" id="ARBA00000073"/>
    </source>
</evidence>
<proteinExistence type="inferred from homology"/>
<dbReference type="InterPro" id="IPR050188">
    <property type="entry name" value="RluA_PseudoU_synthase"/>
</dbReference>
<dbReference type="SMART" id="SM00363">
    <property type="entry name" value="S4"/>
    <property type="match status" value="1"/>
</dbReference>
<dbReference type="PANTHER" id="PTHR21600:SF44">
    <property type="entry name" value="RIBOSOMAL LARGE SUBUNIT PSEUDOURIDINE SYNTHASE D"/>
    <property type="match status" value="1"/>
</dbReference>
<dbReference type="InterPro" id="IPR036986">
    <property type="entry name" value="S4_RNA-bd_sf"/>
</dbReference>
<dbReference type="GO" id="GO:0003723">
    <property type="term" value="F:RNA binding"/>
    <property type="evidence" value="ECO:0007669"/>
    <property type="project" value="UniProtKB-KW"/>
</dbReference>
<dbReference type="RefSeq" id="WP_013780659.1">
    <property type="nucleotide sequence ID" value="NC_015520.1"/>
</dbReference>
<evidence type="ECO:0000256" key="2">
    <source>
        <dbReference type="ARBA" id="ARBA00010876"/>
    </source>
</evidence>
<feature type="active site" evidence="5">
    <location>
        <position position="138"/>
    </location>
</feature>
<dbReference type="CDD" id="cd02869">
    <property type="entry name" value="PseudoU_synth_RluA_like"/>
    <property type="match status" value="1"/>
</dbReference>
<accession>F4A2P9</accession>
<organism evidence="9 10">
    <name type="scientific">Mahella australiensis (strain DSM 15567 / CIP 107919 / 50-1 BON)</name>
    <dbReference type="NCBI Taxonomy" id="697281"/>
    <lineage>
        <taxon>Bacteria</taxon>
        <taxon>Bacillati</taxon>
        <taxon>Bacillota</taxon>
        <taxon>Clostridia</taxon>
        <taxon>Thermoanaerobacterales</taxon>
        <taxon>Thermoanaerobacterales Family IV. Incertae Sedis</taxon>
        <taxon>Mahella</taxon>
    </lineage>
</organism>
<evidence type="ECO:0000256" key="7">
    <source>
        <dbReference type="RuleBase" id="RU362028"/>
    </source>
</evidence>
<dbReference type="CDD" id="cd00165">
    <property type="entry name" value="S4"/>
    <property type="match status" value="1"/>
</dbReference>
<evidence type="ECO:0000313" key="10">
    <source>
        <dbReference type="Proteomes" id="UP000008457"/>
    </source>
</evidence>
<dbReference type="InterPro" id="IPR006145">
    <property type="entry name" value="PsdUridine_synth_RsuA/RluA"/>
</dbReference>
<dbReference type="EC" id="5.4.99.-" evidence="7"/>
<keyword evidence="3 6" id="KW-0694">RNA-binding</keyword>
<comment type="catalytic activity">
    <reaction evidence="1 7">
        <text>a uridine in RNA = a pseudouridine in RNA</text>
        <dbReference type="Rhea" id="RHEA:48348"/>
        <dbReference type="Rhea" id="RHEA-COMP:12068"/>
        <dbReference type="Rhea" id="RHEA-COMP:12069"/>
        <dbReference type="ChEBI" id="CHEBI:65314"/>
        <dbReference type="ChEBI" id="CHEBI:65315"/>
    </reaction>
</comment>
<dbReference type="PROSITE" id="PS01129">
    <property type="entry name" value="PSI_RLU"/>
    <property type="match status" value="1"/>
</dbReference>
<comment type="function">
    <text evidence="7">Responsible for synthesis of pseudouridine from uracil.</text>
</comment>
<evidence type="ECO:0000256" key="5">
    <source>
        <dbReference type="PIRSR" id="PIRSR606225-1"/>
    </source>
</evidence>
<gene>
    <name evidence="9" type="ordered locus">Mahau_1031</name>
</gene>
<evidence type="ECO:0000259" key="8">
    <source>
        <dbReference type="SMART" id="SM00363"/>
    </source>
</evidence>
<evidence type="ECO:0000313" key="9">
    <source>
        <dbReference type="EMBL" id="AEE96229.1"/>
    </source>
</evidence>
<dbReference type="EMBL" id="CP002360">
    <property type="protein sequence ID" value="AEE96229.1"/>
    <property type="molecule type" value="Genomic_DNA"/>
</dbReference>
<keyword evidence="10" id="KW-1185">Reference proteome</keyword>
<protein>
    <recommendedName>
        <fullName evidence="7">Pseudouridine synthase</fullName>
        <ecNumber evidence="7">5.4.99.-</ecNumber>
    </recommendedName>
</protein>
<dbReference type="Pfam" id="PF01479">
    <property type="entry name" value="S4"/>
    <property type="match status" value="1"/>
</dbReference>
<reference evidence="10" key="1">
    <citation type="submission" date="2010-11" db="EMBL/GenBank/DDBJ databases">
        <title>The complete genome of Mahella australiensis DSM 15567.</title>
        <authorList>
            <consortium name="US DOE Joint Genome Institute (JGI-PGF)"/>
            <person name="Lucas S."/>
            <person name="Copeland A."/>
            <person name="Lapidus A."/>
            <person name="Bruce D."/>
            <person name="Goodwin L."/>
            <person name="Pitluck S."/>
            <person name="Kyrpides N."/>
            <person name="Mavromatis K."/>
            <person name="Pagani I."/>
            <person name="Ivanova N."/>
            <person name="Teshima H."/>
            <person name="Brettin T."/>
            <person name="Detter J.C."/>
            <person name="Han C."/>
            <person name="Tapia R."/>
            <person name="Land M."/>
            <person name="Hauser L."/>
            <person name="Markowitz V."/>
            <person name="Cheng J.-F."/>
            <person name="Hugenholtz P."/>
            <person name="Woyke T."/>
            <person name="Wu D."/>
            <person name="Spring S."/>
            <person name="Pukall R."/>
            <person name="Steenblock K."/>
            <person name="Schneider S."/>
            <person name="Klenk H.-P."/>
            <person name="Eisen J.A."/>
        </authorList>
    </citation>
    <scope>NUCLEOTIDE SEQUENCE [LARGE SCALE GENOMIC DNA]</scope>
    <source>
        <strain evidence="10">DSM 15567 / CIP 107919 / 50-1 BON</strain>
    </source>
</reference>
<evidence type="ECO:0000256" key="4">
    <source>
        <dbReference type="ARBA" id="ARBA00023235"/>
    </source>
</evidence>
<feature type="domain" description="RNA-binding S4" evidence="8">
    <location>
        <begin position="15"/>
        <end position="72"/>
    </location>
</feature>
<dbReference type="PROSITE" id="PS50889">
    <property type="entry name" value="S4"/>
    <property type="match status" value="1"/>
</dbReference>
<dbReference type="NCBIfam" id="TIGR00005">
    <property type="entry name" value="rluA_subfam"/>
    <property type="match status" value="1"/>
</dbReference>
<dbReference type="InterPro" id="IPR006224">
    <property type="entry name" value="PsdUridine_synth_RluA-like_CS"/>
</dbReference>
<dbReference type="GO" id="GO:0000455">
    <property type="term" value="P:enzyme-directed rRNA pseudouridine synthesis"/>
    <property type="evidence" value="ECO:0007669"/>
    <property type="project" value="TreeGrafter"/>
</dbReference>
<dbReference type="HOGENOM" id="CLU_016902_4_4_9"/>
<dbReference type="PANTHER" id="PTHR21600">
    <property type="entry name" value="MITOCHONDRIAL RNA PSEUDOURIDINE SYNTHASE"/>
    <property type="match status" value="1"/>
</dbReference>
<dbReference type="InterPro" id="IPR002942">
    <property type="entry name" value="S4_RNA-bd"/>
</dbReference>
<reference evidence="9 10" key="2">
    <citation type="journal article" date="2011" name="Stand. Genomic Sci.">
        <title>Complete genome sequence of Mahella australiensis type strain (50-1 BON).</title>
        <authorList>
            <person name="Sikorski J."/>
            <person name="Teshima H."/>
            <person name="Nolan M."/>
            <person name="Lucas S."/>
            <person name="Hammon N."/>
            <person name="Deshpande S."/>
            <person name="Cheng J.F."/>
            <person name="Pitluck S."/>
            <person name="Liolios K."/>
            <person name="Pagani I."/>
            <person name="Ivanova N."/>
            <person name="Huntemann M."/>
            <person name="Mavromatis K."/>
            <person name="Ovchinikova G."/>
            <person name="Pati A."/>
            <person name="Tapia R."/>
            <person name="Han C."/>
            <person name="Goodwin L."/>
            <person name="Chen A."/>
            <person name="Palaniappan K."/>
            <person name="Land M."/>
            <person name="Hauser L."/>
            <person name="Ngatchou-Djao O.D."/>
            <person name="Rohde M."/>
            <person name="Pukall R."/>
            <person name="Spring S."/>
            <person name="Abt B."/>
            <person name="Goker M."/>
            <person name="Detter J.C."/>
            <person name="Woyke T."/>
            <person name="Bristow J."/>
            <person name="Markowitz V."/>
            <person name="Hugenholtz P."/>
            <person name="Eisen J.A."/>
            <person name="Kyrpides N.C."/>
            <person name="Klenk H.P."/>
            <person name="Lapidus A."/>
        </authorList>
    </citation>
    <scope>NUCLEOTIDE SEQUENCE [LARGE SCALE GENOMIC DNA]</scope>
    <source>
        <strain evidence="10">DSM 15567 / CIP 107919 / 50-1 BON</strain>
    </source>
</reference>
<evidence type="ECO:0000256" key="6">
    <source>
        <dbReference type="PROSITE-ProRule" id="PRU00182"/>
    </source>
</evidence>
<dbReference type="Pfam" id="PF00849">
    <property type="entry name" value="PseudoU_synth_2"/>
    <property type="match status" value="1"/>
</dbReference>
<dbReference type="STRING" id="697281.Mahau_1031"/>
<evidence type="ECO:0000256" key="3">
    <source>
        <dbReference type="ARBA" id="ARBA00022884"/>
    </source>
</evidence>
<dbReference type="FunFam" id="3.30.2350.10:FF:000006">
    <property type="entry name" value="Pseudouridine synthase"/>
    <property type="match status" value="1"/>
</dbReference>
<dbReference type="AlphaFoldDB" id="F4A2P9"/>
<dbReference type="SUPFAM" id="SSF55174">
    <property type="entry name" value="Alpha-L RNA-binding motif"/>
    <property type="match status" value="1"/>
</dbReference>
<dbReference type="InterPro" id="IPR006225">
    <property type="entry name" value="PsdUridine_synth_RluC/D"/>
</dbReference>